<dbReference type="SUPFAM" id="SSF103473">
    <property type="entry name" value="MFS general substrate transporter"/>
    <property type="match status" value="1"/>
</dbReference>
<feature type="transmembrane region" description="Helical" evidence="7">
    <location>
        <begin position="303"/>
        <end position="320"/>
    </location>
</feature>
<feature type="transmembrane region" description="Helical" evidence="7">
    <location>
        <begin position="479"/>
        <end position="502"/>
    </location>
</feature>
<feature type="transmembrane region" description="Helical" evidence="7">
    <location>
        <begin position="413"/>
        <end position="434"/>
    </location>
</feature>
<organism evidence="9 10">
    <name type="scientific">Cercospora beticola</name>
    <name type="common">Sugarbeet leaf spot fungus</name>
    <dbReference type="NCBI Taxonomy" id="122368"/>
    <lineage>
        <taxon>Eukaryota</taxon>
        <taxon>Fungi</taxon>
        <taxon>Dikarya</taxon>
        <taxon>Ascomycota</taxon>
        <taxon>Pezizomycotina</taxon>
        <taxon>Dothideomycetes</taxon>
        <taxon>Dothideomycetidae</taxon>
        <taxon>Mycosphaerellales</taxon>
        <taxon>Mycosphaerellaceae</taxon>
        <taxon>Cercospora</taxon>
    </lineage>
</organism>
<evidence type="ECO:0000313" key="9">
    <source>
        <dbReference type="EMBL" id="WPB01716.1"/>
    </source>
</evidence>
<feature type="transmembrane region" description="Helical" evidence="7">
    <location>
        <begin position="104"/>
        <end position="125"/>
    </location>
</feature>
<keyword evidence="3 7" id="KW-0812">Transmembrane</keyword>
<dbReference type="InterPro" id="IPR036259">
    <property type="entry name" value="MFS_trans_sf"/>
</dbReference>
<feature type="transmembrane region" description="Helical" evidence="7">
    <location>
        <begin position="166"/>
        <end position="187"/>
    </location>
</feature>
<dbReference type="EMBL" id="CP134187">
    <property type="protein sequence ID" value="WPB01716.1"/>
    <property type="molecule type" value="Genomic_DNA"/>
</dbReference>
<evidence type="ECO:0000256" key="4">
    <source>
        <dbReference type="ARBA" id="ARBA00022989"/>
    </source>
</evidence>
<feature type="transmembrane region" description="Helical" evidence="7">
    <location>
        <begin position="508"/>
        <end position="529"/>
    </location>
</feature>
<dbReference type="Gene3D" id="1.20.1250.20">
    <property type="entry name" value="MFS general substrate transporter like domains"/>
    <property type="match status" value="2"/>
</dbReference>
<sequence>MAFFNMVHHGVHRNCTFSRYHELYIIPILPVMLEKRLHVDESETQSATSLVLSVHASVAMVTGPFVGHFADLIPSRKLSLLVALGVQLVGTIIIIASLSVPVLVIGRSIQAIGGNAAWIVGLATLAETVGKENTGKALGAVSSFFTSGTMFGSMTSGFLLHYVGYWATWAVAIASLTVDMVMRAVMIENKKGSVDQRTALDTSPGDMEAAQPNNAAEEEVNERRALLRSNASSDTEYQSFLMPQTPNAGDNDDDRNLFNSTQNSRPDFPSSSPSSPPPRQAPIPSAPRTPENLYRFILTNPRALTALAAHATSAIITTSIDTTLPLHAQRTFDWNSAQISLMFLLLQLPSLILATFMGMLKDRIGAKHLTSFGFLAQSASLWVLGAATQDSEVGGMADVVFGKETREKYAEKITLVALVAMGIFRAFTSGSALLEITNVMKSFQPPIINPPASSSSPPEAGNTGDKATTKKPNNKMSSAFSVTNFTWNLGMLLGPIISGVLVEKVGYYYMNTGIGGISTVVGILSGVFMGGTKQN</sequence>
<comment type="subcellular location">
    <subcellularLocation>
        <location evidence="1">Membrane</location>
        <topology evidence="1">Multi-pass membrane protein</topology>
    </subcellularLocation>
</comment>
<protein>
    <recommendedName>
        <fullName evidence="8">Major facilitator superfamily (MFS) profile domain-containing protein</fullName>
    </recommendedName>
</protein>
<name>A0ABZ0NQH0_CERBT</name>
<dbReference type="InterPro" id="IPR050930">
    <property type="entry name" value="MFS_Vesicular_Transporter"/>
</dbReference>
<keyword evidence="2" id="KW-0813">Transport</keyword>
<dbReference type="PANTHER" id="PTHR23506:SF35">
    <property type="entry name" value="MAJOR FACILITATOR SUPERFAMILY (MFS) PROFILE DOMAIN-CONTAINING PROTEIN-RELATED"/>
    <property type="match status" value="1"/>
</dbReference>
<feature type="compositionally biased region" description="Low complexity" evidence="6">
    <location>
        <begin position="264"/>
        <end position="273"/>
    </location>
</feature>
<evidence type="ECO:0000256" key="1">
    <source>
        <dbReference type="ARBA" id="ARBA00004141"/>
    </source>
</evidence>
<evidence type="ECO:0000313" key="10">
    <source>
        <dbReference type="Proteomes" id="UP001302367"/>
    </source>
</evidence>
<dbReference type="Proteomes" id="UP001302367">
    <property type="component" value="Chromosome 4"/>
</dbReference>
<proteinExistence type="predicted"/>
<evidence type="ECO:0000256" key="3">
    <source>
        <dbReference type="ARBA" id="ARBA00022692"/>
    </source>
</evidence>
<accession>A0ABZ0NQH0</accession>
<dbReference type="Pfam" id="PF07690">
    <property type="entry name" value="MFS_1"/>
    <property type="match status" value="1"/>
</dbReference>
<keyword evidence="4 7" id="KW-1133">Transmembrane helix</keyword>
<evidence type="ECO:0000256" key="2">
    <source>
        <dbReference type="ARBA" id="ARBA00022448"/>
    </source>
</evidence>
<dbReference type="InterPro" id="IPR020846">
    <property type="entry name" value="MFS_dom"/>
</dbReference>
<keyword evidence="10" id="KW-1185">Reference proteome</keyword>
<keyword evidence="5 7" id="KW-0472">Membrane</keyword>
<evidence type="ECO:0000256" key="7">
    <source>
        <dbReference type="SAM" id="Phobius"/>
    </source>
</evidence>
<feature type="region of interest" description="Disordered" evidence="6">
    <location>
        <begin position="447"/>
        <end position="475"/>
    </location>
</feature>
<evidence type="ECO:0000256" key="6">
    <source>
        <dbReference type="SAM" id="MobiDB-lite"/>
    </source>
</evidence>
<feature type="compositionally biased region" description="Pro residues" evidence="6">
    <location>
        <begin position="274"/>
        <end position="287"/>
    </location>
</feature>
<dbReference type="PANTHER" id="PTHR23506">
    <property type="entry name" value="GH10249P"/>
    <property type="match status" value="1"/>
</dbReference>
<evidence type="ECO:0000256" key="5">
    <source>
        <dbReference type="ARBA" id="ARBA00023136"/>
    </source>
</evidence>
<evidence type="ECO:0000259" key="8">
    <source>
        <dbReference type="PROSITE" id="PS50850"/>
    </source>
</evidence>
<feature type="transmembrane region" description="Helical" evidence="7">
    <location>
        <begin position="78"/>
        <end position="98"/>
    </location>
</feature>
<feature type="domain" description="Major facilitator superfamily (MFS) profile" evidence="8">
    <location>
        <begin position="1"/>
        <end position="534"/>
    </location>
</feature>
<dbReference type="PROSITE" id="PS50850">
    <property type="entry name" value="MFS"/>
    <property type="match status" value="1"/>
</dbReference>
<gene>
    <name evidence="9" type="ORF">RHO25_006346</name>
</gene>
<dbReference type="InterPro" id="IPR011701">
    <property type="entry name" value="MFS"/>
</dbReference>
<reference evidence="9 10" key="1">
    <citation type="submission" date="2023-09" db="EMBL/GenBank/DDBJ databases">
        <title>Complete-Gapless Cercospora beticola genome.</title>
        <authorList>
            <person name="Wyatt N.A."/>
            <person name="Spanner R.E."/>
            <person name="Bolton M.D."/>
        </authorList>
    </citation>
    <scope>NUCLEOTIDE SEQUENCE [LARGE SCALE GENOMIC DNA]</scope>
    <source>
        <strain evidence="9">Cb09-40</strain>
    </source>
</reference>
<dbReference type="GeneID" id="35428280"/>
<feature type="region of interest" description="Disordered" evidence="6">
    <location>
        <begin position="196"/>
        <end position="288"/>
    </location>
</feature>
<feature type="transmembrane region" description="Helical" evidence="7">
    <location>
        <begin position="137"/>
        <end position="160"/>
    </location>
</feature>
<feature type="compositionally biased region" description="Polar residues" evidence="6">
    <location>
        <begin position="229"/>
        <end position="248"/>
    </location>
</feature>
<dbReference type="RefSeq" id="XP_023451753.2">
    <property type="nucleotide sequence ID" value="XM_023597179.2"/>
</dbReference>
<feature type="transmembrane region" description="Helical" evidence="7">
    <location>
        <begin position="340"/>
        <end position="360"/>
    </location>
</feature>